<dbReference type="Pfam" id="PF03370">
    <property type="entry name" value="CBM_21"/>
    <property type="match status" value="1"/>
</dbReference>
<dbReference type="GO" id="GO:0008157">
    <property type="term" value="F:protein phosphatase 1 binding"/>
    <property type="evidence" value="ECO:0007669"/>
    <property type="project" value="TreeGrafter"/>
</dbReference>
<dbReference type="Proteomes" id="UP000663297">
    <property type="component" value="Chromosome 2"/>
</dbReference>
<dbReference type="GO" id="GO:0005979">
    <property type="term" value="P:regulation of glycogen biosynthetic process"/>
    <property type="evidence" value="ECO:0007669"/>
    <property type="project" value="TreeGrafter"/>
</dbReference>
<protein>
    <recommendedName>
        <fullName evidence="1">CBM21 domain-containing protein</fullName>
    </recommendedName>
</protein>
<dbReference type="GO" id="GO:2001069">
    <property type="term" value="F:glycogen binding"/>
    <property type="evidence" value="ECO:0007669"/>
    <property type="project" value="TreeGrafter"/>
</dbReference>
<proteinExistence type="predicted"/>
<name>A0A7S8HTD4_FUSCU</name>
<dbReference type="EMBL" id="CP064748">
    <property type="protein sequence ID" value="QPC60747.1"/>
    <property type="molecule type" value="Genomic_DNA"/>
</dbReference>
<dbReference type="PROSITE" id="PS51159">
    <property type="entry name" value="CBM21"/>
    <property type="match status" value="1"/>
</dbReference>
<sequence length="333" mass="38305">MEASVVTSRGLATTLRSGHLTQRYRGVDSKRVGSLIPPYYQLDDPKEHSFPTTLSRCAMTTAGLTESSEHILRLRSLMPRLELGYGGSMRKRWPTAKPNYLSPLSSSNEHTQIKQGAFWQKPCLNLQRTGHDSENTINRLPKTVHFDQDLERICFFLKTDQPSIVAISSCYVADNPRFYDNVAGTLVPREPEWAMSTPNFPEQDSTRREMPIRVQRVFFSGRRNVLVIFVVVADLACEKFITCHFTRDCWKTVSETPAQYYRASSNRGGLKYEKFVMGIEFPRDDDLESGPLLFCVRYSVNKEEFWDNNSGMNFEVDFHRRASWESGHVCFQQ</sequence>
<dbReference type="InterPro" id="IPR005036">
    <property type="entry name" value="CBM21_dom"/>
</dbReference>
<evidence type="ECO:0000259" key="1">
    <source>
        <dbReference type="PROSITE" id="PS51159"/>
    </source>
</evidence>
<dbReference type="PANTHER" id="PTHR12307:SF36">
    <property type="entry name" value="GLYCOGEN-BINDING SUBUNIT 76A"/>
    <property type="match status" value="1"/>
</dbReference>
<dbReference type="AlphaFoldDB" id="A0A7S8HTD4"/>
<dbReference type="PANTHER" id="PTHR12307">
    <property type="entry name" value="PROTEIN PHOSPHATASE 1 REGULATORY SUBUNIT"/>
    <property type="match status" value="1"/>
</dbReference>
<dbReference type="InterPro" id="IPR050782">
    <property type="entry name" value="PP1_regulatory_subunit_3"/>
</dbReference>
<accession>A0A7S8HTD4</accession>
<dbReference type="Gene3D" id="2.60.40.2440">
    <property type="entry name" value="Carbohydrate binding type-21 domain"/>
    <property type="match status" value="1"/>
</dbReference>
<evidence type="ECO:0000313" key="2">
    <source>
        <dbReference type="EMBL" id="QPC60747.1"/>
    </source>
</evidence>
<dbReference type="InterPro" id="IPR038175">
    <property type="entry name" value="CBM21_dom_sf"/>
</dbReference>
<reference evidence="2" key="1">
    <citation type="submission" date="2020-11" db="EMBL/GenBank/DDBJ databases">
        <title>The chromosome-scale genome resource for two endophytic Fusarium species: F. culmorum and F. pseudograminearum.</title>
        <authorList>
            <person name="Yuan Z."/>
        </authorList>
    </citation>
    <scope>NUCLEOTIDE SEQUENCE</scope>
    <source>
        <strain evidence="2">Class2-1B</strain>
    </source>
</reference>
<organism evidence="2 3">
    <name type="scientific">Fusarium culmorum</name>
    <dbReference type="NCBI Taxonomy" id="5516"/>
    <lineage>
        <taxon>Eukaryota</taxon>
        <taxon>Fungi</taxon>
        <taxon>Dikarya</taxon>
        <taxon>Ascomycota</taxon>
        <taxon>Pezizomycotina</taxon>
        <taxon>Sordariomycetes</taxon>
        <taxon>Hypocreomycetidae</taxon>
        <taxon>Hypocreales</taxon>
        <taxon>Nectriaceae</taxon>
        <taxon>Fusarium</taxon>
    </lineage>
</organism>
<gene>
    <name evidence="2" type="ORF">HYE67_002978</name>
</gene>
<feature type="domain" description="CBM21" evidence="1">
    <location>
        <begin position="204"/>
        <end position="317"/>
    </location>
</feature>
<dbReference type="GO" id="GO:0000164">
    <property type="term" value="C:protein phosphatase type 1 complex"/>
    <property type="evidence" value="ECO:0007669"/>
    <property type="project" value="TreeGrafter"/>
</dbReference>
<evidence type="ECO:0000313" key="3">
    <source>
        <dbReference type="Proteomes" id="UP000663297"/>
    </source>
</evidence>